<reference evidence="11 12" key="1">
    <citation type="journal article" date="2009" name="Environ. Microbiol.">
        <title>Genome sequence of Desulfobacterium autotrophicum HRM2, a marine sulfate reducer oxidizing organic carbon completely to carbon dioxide.</title>
        <authorList>
            <person name="Strittmatter A.W."/>
            <person name="Liesegang H."/>
            <person name="Rabus R."/>
            <person name="Decker I."/>
            <person name="Amann J."/>
            <person name="Andres S."/>
            <person name="Henne A."/>
            <person name="Fricke W.F."/>
            <person name="Martinez-Arias R."/>
            <person name="Bartels D."/>
            <person name="Goesmann A."/>
            <person name="Krause L."/>
            <person name="Puehler A."/>
            <person name="Klenk H.P."/>
            <person name="Richter M."/>
            <person name="Schuler M."/>
            <person name="Gloeckner F.O."/>
            <person name="Meyerdierks A."/>
            <person name="Gottschalk G."/>
            <person name="Amann R."/>
        </authorList>
    </citation>
    <scope>NUCLEOTIDE SEQUENCE [LARGE SCALE GENOMIC DNA]</scope>
    <source>
        <strain evidence="12">ATCC 43914 / DSM 3382 / HRM2</strain>
    </source>
</reference>
<keyword evidence="9" id="KW-0407">Ion channel</keyword>
<dbReference type="SUPFAM" id="SSF81340">
    <property type="entry name" value="Clc chloride channel"/>
    <property type="match status" value="1"/>
</dbReference>
<dbReference type="Pfam" id="PF00654">
    <property type="entry name" value="Voltage_CLC"/>
    <property type="match status" value="1"/>
</dbReference>
<evidence type="ECO:0000313" key="12">
    <source>
        <dbReference type="Proteomes" id="UP000000442"/>
    </source>
</evidence>
<dbReference type="GO" id="GO:0034707">
    <property type="term" value="C:chloride channel complex"/>
    <property type="evidence" value="ECO:0007669"/>
    <property type="project" value="UniProtKB-KW"/>
</dbReference>
<evidence type="ECO:0000256" key="7">
    <source>
        <dbReference type="ARBA" id="ARBA00023173"/>
    </source>
</evidence>
<comment type="subcellular location">
    <subcellularLocation>
        <location evidence="1">Membrane</location>
        <topology evidence="1">Multi-pass membrane protein</topology>
    </subcellularLocation>
</comment>
<dbReference type="PRINTS" id="PR00762">
    <property type="entry name" value="CLCHANNEL"/>
</dbReference>
<dbReference type="PANTHER" id="PTHR43427:SF6">
    <property type="entry name" value="CHLORIDE CHANNEL PROTEIN CLC-E"/>
    <property type="match status" value="1"/>
</dbReference>
<evidence type="ECO:0000256" key="5">
    <source>
        <dbReference type="ARBA" id="ARBA00023065"/>
    </source>
</evidence>
<evidence type="ECO:0000256" key="2">
    <source>
        <dbReference type="ARBA" id="ARBA00022448"/>
    </source>
</evidence>
<keyword evidence="3 10" id="KW-0812">Transmembrane</keyword>
<dbReference type="AlphaFoldDB" id="C0QA71"/>
<dbReference type="STRING" id="177437.HRM2_15470"/>
<evidence type="ECO:0000313" key="11">
    <source>
        <dbReference type="EMBL" id="ACN14656.1"/>
    </source>
</evidence>
<dbReference type="Proteomes" id="UP000000442">
    <property type="component" value="Chromosome"/>
</dbReference>
<dbReference type="InterPro" id="IPR014743">
    <property type="entry name" value="Cl-channel_core"/>
</dbReference>
<dbReference type="PANTHER" id="PTHR43427">
    <property type="entry name" value="CHLORIDE CHANNEL PROTEIN CLC-E"/>
    <property type="match status" value="1"/>
</dbReference>
<evidence type="ECO:0000256" key="4">
    <source>
        <dbReference type="ARBA" id="ARBA00022989"/>
    </source>
</evidence>
<evidence type="ECO:0000256" key="9">
    <source>
        <dbReference type="ARBA" id="ARBA00023303"/>
    </source>
</evidence>
<accession>C0QA71</accession>
<evidence type="ECO:0000256" key="1">
    <source>
        <dbReference type="ARBA" id="ARBA00004141"/>
    </source>
</evidence>
<evidence type="ECO:0000256" key="8">
    <source>
        <dbReference type="ARBA" id="ARBA00023214"/>
    </source>
</evidence>
<dbReference type="EMBL" id="CP001087">
    <property type="protein sequence ID" value="ACN14656.1"/>
    <property type="molecule type" value="Genomic_DNA"/>
</dbReference>
<feature type="transmembrane region" description="Helical" evidence="10">
    <location>
        <begin position="33"/>
        <end position="58"/>
    </location>
</feature>
<keyword evidence="5" id="KW-0406">Ion transport</keyword>
<evidence type="ECO:0000256" key="3">
    <source>
        <dbReference type="ARBA" id="ARBA00022692"/>
    </source>
</evidence>
<organism evidence="11 12">
    <name type="scientific">Desulforapulum autotrophicum (strain ATCC 43914 / DSM 3382 / VKM B-1955 / HRM2)</name>
    <name type="common">Desulfobacterium autotrophicum</name>
    <dbReference type="NCBI Taxonomy" id="177437"/>
    <lineage>
        <taxon>Bacteria</taxon>
        <taxon>Pseudomonadati</taxon>
        <taxon>Thermodesulfobacteriota</taxon>
        <taxon>Desulfobacteria</taxon>
        <taxon>Desulfobacterales</taxon>
        <taxon>Desulfobacteraceae</taxon>
        <taxon>Desulforapulum</taxon>
    </lineage>
</organism>
<dbReference type="KEGG" id="dat:HRM2_15470"/>
<dbReference type="Gene3D" id="1.10.3080.10">
    <property type="entry name" value="Clc chloride channel"/>
    <property type="match status" value="1"/>
</dbReference>
<dbReference type="HOGENOM" id="CLU_015263_7_3_7"/>
<keyword evidence="6 10" id="KW-0472">Membrane</keyword>
<name>C0QA71_DESAH</name>
<sequence>MHHEFSTTILLVLSFLRFLFTIVSYAVGTPGGIFAPMLAIGTFLGLWYGQLVVVFFPALVENSGIFAIGGMGALFAATVQAPITGIILIVEMTRSYELILPLMMTCLSASLVANRLGGKPIYSQLAKAGSMDPVVSKNA</sequence>
<dbReference type="InterPro" id="IPR001807">
    <property type="entry name" value="ClC"/>
</dbReference>
<dbReference type="eggNOG" id="COG0038">
    <property type="taxonomic scope" value="Bacteria"/>
</dbReference>
<keyword evidence="12" id="KW-1185">Reference proteome</keyword>
<evidence type="ECO:0000256" key="6">
    <source>
        <dbReference type="ARBA" id="ARBA00023136"/>
    </source>
</evidence>
<dbReference type="InterPro" id="IPR050368">
    <property type="entry name" value="ClC-type_chloride_channel"/>
</dbReference>
<feature type="transmembrane region" description="Helical" evidence="10">
    <location>
        <begin position="96"/>
        <end position="117"/>
    </location>
</feature>
<evidence type="ECO:0000256" key="10">
    <source>
        <dbReference type="SAM" id="Phobius"/>
    </source>
</evidence>
<keyword evidence="2" id="KW-0813">Transport</keyword>
<dbReference type="GO" id="GO:0005254">
    <property type="term" value="F:chloride channel activity"/>
    <property type="evidence" value="ECO:0007669"/>
    <property type="project" value="UniProtKB-KW"/>
</dbReference>
<keyword evidence="4 10" id="KW-1133">Transmembrane helix</keyword>
<feature type="transmembrane region" description="Helical" evidence="10">
    <location>
        <begin position="65"/>
        <end position="90"/>
    </location>
</feature>
<protein>
    <submittedName>
        <fullName evidence="11">ClcA</fullName>
    </submittedName>
</protein>
<gene>
    <name evidence="11" type="primary">clcA</name>
    <name evidence="11" type="ordered locus">HRM2_15470</name>
</gene>
<keyword evidence="8" id="KW-0868">Chloride</keyword>
<keyword evidence="7" id="KW-0869">Chloride channel</keyword>
<feature type="transmembrane region" description="Helical" evidence="10">
    <location>
        <begin position="7"/>
        <end position="27"/>
    </location>
</feature>
<proteinExistence type="predicted"/>